<evidence type="ECO:0000256" key="2">
    <source>
        <dbReference type="HAMAP-Rule" id="MF_00659"/>
    </source>
</evidence>
<organism evidence="3 4">
    <name type="scientific">Oceanisphaera profunda</name>
    <dbReference type="NCBI Taxonomy" id="1416627"/>
    <lineage>
        <taxon>Bacteria</taxon>
        <taxon>Pseudomonadati</taxon>
        <taxon>Pseudomonadota</taxon>
        <taxon>Gammaproteobacteria</taxon>
        <taxon>Aeromonadales</taxon>
        <taxon>Aeromonadaceae</taxon>
        <taxon>Oceanisphaera</taxon>
    </lineage>
</organism>
<dbReference type="EMBL" id="CP021377">
    <property type="protein sequence ID" value="ART83275.1"/>
    <property type="molecule type" value="Genomic_DNA"/>
</dbReference>
<dbReference type="HAMAP" id="MF_00659">
    <property type="entry name" value="UPF0250"/>
    <property type="match status" value="1"/>
</dbReference>
<protein>
    <recommendedName>
        <fullName evidence="2">UPF0250 protein CBP31_12115</fullName>
    </recommendedName>
</protein>
<evidence type="ECO:0000313" key="4">
    <source>
        <dbReference type="Proteomes" id="UP000243937"/>
    </source>
</evidence>
<evidence type="ECO:0000313" key="3">
    <source>
        <dbReference type="EMBL" id="ART83275.1"/>
    </source>
</evidence>
<dbReference type="InterPro" id="IPR007454">
    <property type="entry name" value="UPF0250_YbeD-like"/>
</dbReference>
<dbReference type="KEGG" id="opf:CBP31_12115"/>
<accession>A0A1Y0D8A2</accession>
<gene>
    <name evidence="3" type="ORF">CBP31_12115</name>
</gene>
<dbReference type="InterPro" id="IPR027471">
    <property type="entry name" value="YbeD-like_sf"/>
</dbReference>
<name>A0A1Y0D8A2_9GAMM</name>
<dbReference type="Pfam" id="PF04359">
    <property type="entry name" value="DUF493"/>
    <property type="match status" value="1"/>
</dbReference>
<dbReference type="Gene3D" id="3.30.70.260">
    <property type="match status" value="1"/>
</dbReference>
<keyword evidence="4" id="KW-1185">Reference proteome</keyword>
<dbReference type="AlphaFoldDB" id="A0A1Y0D8A2"/>
<comment type="similarity">
    <text evidence="1 2">Belongs to the UPF0250 family.</text>
</comment>
<dbReference type="PANTHER" id="PTHR38036">
    <property type="entry name" value="UPF0250 PROTEIN YBED"/>
    <property type="match status" value="1"/>
</dbReference>
<dbReference type="SUPFAM" id="SSF117991">
    <property type="entry name" value="YbeD/HP0495-like"/>
    <property type="match status" value="1"/>
</dbReference>
<proteinExistence type="inferred from homology"/>
<dbReference type="PANTHER" id="PTHR38036:SF1">
    <property type="entry name" value="UPF0250 PROTEIN YBED"/>
    <property type="match status" value="1"/>
</dbReference>
<dbReference type="NCBIfam" id="NF003447">
    <property type="entry name" value="PRK04998.1"/>
    <property type="match status" value="1"/>
</dbReference>
<dbReference type="RefSeq" id="WP_087037645.1">
    <property type="nucleotide sequence ID" value="NZ_CP021377.1"/>
</dbReference>
<dbReference type="Proteomes" id="UP000243937">
    <property type="component" value="Chromosome"/>
</dbReference>
<sequence length="91" mass="10266">MTSPLSTKFDEYLEFPCQFPFKILGLADPRLPDMIVEVIQQHAPGDYSPTIKPSSKGTYHAVTIPVTVTSKEHIETLYLKLGELELVKYVL</sequence>
<reference evidence="3 4" key="1">
    <citation type="journal article" date="2014" name="Int. J. Syst. Evol. Microbiol.">
        <title>Oceanisphaera profunda sp. nov., a marine bacterium isolated from deep-sea sediment, and emended description of the genus Oceanisphaera.</title>
        <authorList>
            <person name="Xu Z."/>
            <person name="Zhang X.Y."/>
            <person name="Su H.N."/>
            <person name="Yu Z.C."/>
            <person name="Liu C."/>
            <person name="Li H."/>
            <person name="Chen X.L."/>
            <person name="Song X.Y."/>
            <person name="Xie B.B."/>
            <person name="Qin Q.L."/>
            <person name="Zhou B.C."/>
            <person name="Shi M."/>
            <person name="Huang Y."/>
            <person name="Zhang Y.Z."/>
        </authorList>
    </citation>
    <scope>NUCLEOTIDE SEQUENCE [LARGE SCALE GENOMIC DNA]</scope>
    <source>
        <strain evidence="3 4">SM1222</strain>
    </source>
</reference>
<evidence type="ECO:0000256" key="1">
    <source>
        <dbReference type="ARBA" id="ARBA00008460"/>
    </source>
</evidence>
<dbReference type="OrthoDB" id="9793424at2"/>
<dbReference type="GO" id="GO:0005829">
    <property type="term" value="C:cytosol"/>
    <property type="evidence" value="ECO:0007669"/>
    <property type="project" value="TreeGrafter"/>
</dbReference>